<evidence type="ECO:0000313" key="2">
    <source>
        <dbReference type="EMBL" id="MBW32894.1"/>
    </source>
</evidence>
<feature type="chain" id="PRO_5014992681" evidence="1">
    <location>
        <begin position="29"/>
        <end position="76"/>
    </location>
</feature>
<dbReference type="AlphaFoldDB" id="A0A2M3ZWG6"/>
<sequence>MVCLARAGSLHLLLLLLQLVLLLLPVNARRLLAIDHWLAPSNDDDTVCSGTVHSYALPPPRRDHSKYHDSREIWPS</sequence>
<reference evidence="2" key="1">
    <citation type="submission" date="2018-01" db="EMBL/GenBank/DDBJ databases">
        <title>An insight into the sialome of Amazonian anophelines.</title>
        <authorList>
            <person name="Ribeiro J.M."/>
            <person name="Scarpassa V."/>
            <person name="Calvo E."/>
        </authorList>
    </citation>
    <scope>NUCLEOTIDE SEQUENCE</scope>
    <source>
        <tissue evidence="2">Salivary glands</tissue>
    </source>
</reference>
<keyword evidence="1" id="KW-0732">Signal</keyword>
<protein>
    <submittedName>
        <fullName evidence="2">Putative secreted peptide</fullName>
    </submittedName>
</protein>
<evidence type="ECO:0000256" key="1">
    <source>
        <dbReference type="SAM" id="SignalP"/>
    </source>
</evidence>
<accession>A0A2M3ZWG6</accession>
<organism evidence="2">
    <name type="scientific">Anopheles braziliensis</name>
    <dbReference type="NCBI Taxonomy" id="58242"/>
    <lineage>
        <taxon>Eukaryota</taxon>
        <taxon>Metazoa</taxon>
        <taxon>Ecdysozoa</taxon>
        <taxon>Arthropoda</taxon>
        <taxon>Hexapoda</taxon>
        <taxon>Insecta</taxon>
        <taxon>Pterygota</taxon>
        <taxon>Neoptera</taxon>
        <taxon>Endopterygota</taxon>
        <taxon>Diptera</taxon>
        <taxon>Nematocera</taxon>
        <taxon>Culicoidea</taxon>
        <taxon>Culicidae</taxon>
        <taxon>Anophelinae</taxon>
        <taxon>Anopheles</taxon>
    </lineage>
</organism>
<name>A0A2M3ZWG6_9DIPT</name>
<feature type="signal peptide" evidence="1">
    <location>
        <begin position="1"/>
        <end position="28"/>
    </location>
</feature>
<dbReference type="EMBL" id="GGFM01012143">
    <property type="protein sequence ID" value="MBW32894.1"/>
    <property type="molecule type" value="Transcribed_RNA"/>
</dbReference>
<proteinExistence type="predicted"/>